<evidence type="ECO:0000256" key="3">
    <source>
        <dbReference type="ARBA" id="ARBA00022692"/>
    </source>
</evidence>
<evidence type="ECO:0000256" key="2">
    <source>
        <dbReference type="ARBA" id="ARBA00022448"/>
    </source>
</evidence>
<evidence type="ECO:0000313" key="9">
    <source>
        <dbReference type="EMBL" id="KAL1636602.1"/>
    </source>
</evidence>
<dbReference type="PANTHER" id="PTHR19241">
    <property type="entry name" value="ATP-BINDING CASSETTE TRANSPORTER"/>
    <property type="match status" value="1"/>
</dbReference>
<dbReference type="Pfam" id="PF06422">
    <property type="entry name" value="PDR_CDR"/>
    <property type="match status" value="1"/>
</dbReference>
<proteinExistence type="predicted"/>
<gene>
    <name evidence="9" type="ORF">SLS56_001187</name>
</gene>
<feature type="domain" description="CDR ABC transporter" evidence="8">
    <location>
        <begin position="40"/>
        <end position="121"/>
    </location>
</feature>
<evidence type="ECO:0000259" key="7">
    <source>
        <dbReference type="Pfam" id="PF01061"/>
    </source>
</evidence>
<evidence type="ECO:0000256" key="4">
    <source>
        <dbReference type="ARBA" id="ARBA00022989"/>
    </source>
</evidence>
<evidence type="ECO:0000313" key="10">
    <source>
        <dbReference type="Proteomes" id="UP001521116"/>
    </source>
</evidence>
<evidence type="ECO:0000256" key="1">
    <source>
        <dbReference type="ARBA" id="ARBA00004141"/>
    </source>
</evidence>
<feature type="transmembrane region" description="Helical" evidence="6">
    <location>
        <begin position="86"/>
        <end position="104"/>
    </location>
</feature>
<dbReference type="Proteomes" id="UP001521116">
    <property type="component" value="Unassembled WGS sequence"/>
</dbReference>
<evidence type="ECO:0008006" key="11">
    <source>
        <dbReference type="Google" id="ProtNLM"/>
    </source>
</evidence>
<keyword evidence="3 6" id="KW-0812">Transmembrane</keyword>
<protein>
    <recommendedName>
        <fullName evidence="11">ABC transporter</fullName>
    </recommendedName>
</protein>
<sequence>MQVWLFWLKYCNPLYYAFESVMANEFGDLDYACSNSDLTPHGASYNSIASQVCAVPGALPGQAYVSGSAYLEGQYGFRVSNLWRNVGINAAFFVFFALCTAFGMERYKLPAGRLATVFYKTEPRAGVSERSSLASDSEKSGMDDDVPPVARVAVKAQAVSSHDGRTLAWKNIGLELKVHDETKRLLDDLSELIELFDHLVLLMRGGRLAYDGPLGENYSAALAYFARSGTPCGEDENPAEYFLHIIGAGSRNTAKDDWAAIWKASNERAGREAQLDKLTSAPLQARVPLHAEGMQADPLHFQLITVMQRMWLYYWREPDYFISKLMMNAGNALLNGLTFNSPNNQRGAYNRVFSAFMSLIVCFVLSAIVIELPYAIIPSLVYWLLWYFPVGYFTEPSRSGYSFLMYELFSIFAHSLAQLCASLMPSLNATFMDNGFFFMFCNTFAGTLSPEPSTPAGWRWYYNVSPLFYLGEGVTVNALYDFQISCSASETSLFQPPNGTTCAQYAGDFLRTATGYILNPDATFDCQYCRYKNGQSYYIQYGYDFAHRHRNVGIFIGFIAFNYTAVIVLTYLTKVKTWRRR</sequence>
<dbReference type="InterPro" id="IPR013525">
    <property type="entry name" value="ABC2_TM"/>
</dbReference>
<keyword evidence="5 6" id="KW-0472">Membrane</keyword>
<keyword evidence="10" id="KW-1185">Reference proteome</keyword>
<accession>A0ABR3TAQ9</accession>
<feature type="transmembrane region" description="Helical" evidence="6">
    <location>
        <begin position="376"/>
        <end position="394"/>
    </location>
</feature>
<dbReference type="EMBL" id="JAJVDC020000006">
    <property type="protein sequence ID" value="KAL1636602.1"/>
    <property type="molecule type" value="Genomic_DNA"/>
</dbReference>
<feature type="domain" description="ABC-2 type transporter transmembrane" evidence="7">
    <location>
        <begin position="363"/>
        <end position="477"/>
    </location>
</feature>
<keyword evidence="2" id="KW-0813">Transport</keyword>
<reference evidence="9 10" key="1">
    <citation type="submission" date="2024-02" db="EMBL/GenBank/DDBJ databases">
        <title>De novo assembly and annotation of 12 fungi associated with fruit tree decline syndrome in Ontario, Canada.</title>
        <authorList>
            <person name="Sulman M."/>
            <person name="Ellouze W."/>
            <person name="Ilyukhin E."/>
        </authorList>
    </citation>
    <scope>NUCLEOTIDE SEQUENCE [LARGE SCALE GENOMIC DNA]</scope>
    <source>
        <strain evidence="9 10">M1-105</strain>
    </source>
</reference>
<comment type="caution">
    <text evidence="9">The sequence shown here is derived from an EMBL/GenBank/DDBJ whole genome shotgun (WGS) entry which is preliminary data.</text>
</comment>
<organism evidence="9 10">
    <name type="scientific">Neofusicoccum ribis</name>
    <dbReference type="NCBI Taxonomy" id="45134"/>
    <lineage>
        <taxon>Eukaryota</taxon>
        <taxon>Fungi</taxon>
        <taxon>Dikarya</taxon>
        <taxon>Ascomycota</taxon>
        <taxon>Pezizomycotina</taxon>
        <taxon>Dothideomycetes</taxon>
        <taxon>Dothideomycetes incertae sedis</taxon>
        <taxon>Botryosphaeriales</taxon>
        <taxon>Botryosphaeriaceae</taxon>
        <taxon>Neofusicoccum</taxon>
    </lineage>
</organism>
<comment type="subcellular location">
    <subcellularLocation>
        <location evidence="1">Membrane</location>
        <topology evidence="1">Multi-pass membrane protein</topology>
    </subcellularLocation>
</comment>
<keyword evidence="4 6" id="KW-1133">Transmembrane helix</keyword>
<dbReference type="Pfam" id="PF01061">
    <property type="entry name" value="ABC2_membrane"/>
    <property type="match status" value="1"/>
</dbReference>
<feature type="transmembrane region" description="Helical" evidence="6">
    <location>
        <begin position="552"/>
        <end position="572"/>
    </location>
</feature>
<name>A0ABR3TAQ9_9PEZI</name>
<feature type="transmembrane region" description="Helical" evidence="6">
    <location>
        <begin position="406"/>
        <end position="427"/>
    </location>
</feature>
<dbReference type="InterPro" id="IPR010929">
    <property type="entry name" value="PDR_CDR_ABC"/>
</dbReference>
<evidence type="ECO:0000259" key="8">
    <source>
        <dbReference type="Pfam" id="PF06422"/>
    </source>
</evidence>
<evidence type="ECO:0000256" key="5">
    <source>
        <dbReference type="ARBA" id="ARBA00023136"/>
    </source>
</evidence>
<feature type="transmembrane region" description="Helical" evidence="6">
    <location>
        <begin position="352"/>
        <end position="370"/>
    </location>
</feature>
<evidence type="ECO:0000256" key="6">
    <source>
        <dbReference type="SAM" id="Phobius"/>
    </source>
</evidence>